<dbReference type="EMBL" id="FMHV01000002">
    <property type="protein sequence ID" value="SCL36078.1"/>
    <property type="molecule type" value="Genomic_DNA"/>
</dbReference>
<proteinExistence type="predicted"/>
<keyword evidence="2" id="KW-1185">Reference proteome</keyword>
<name>A0A1C6T2T1_9ACTN</name>
<protein>
    <submittedName>
        <fullName evidence="1">Uncharacterized protein</fullName>
    </submittedName>
</protein>
<evidence type="ECO:0000313" key="2">
    <source>
        <dbReference type="Proteomes" id="UP000199413"/>
    </source>
</evidence>
<dbReference type="AlphaFoldDB" id="A0A1C6T2T1"/>
<gene>
    <name evidence="1" type="ORF">GA0070624_5450</name>
</gene>
<sequence>MSGWRDVRHQLFEARFNGLAHPDFDRDLPRAAVRVLTCRLVGGAAVEAQEYATQLGQSSGPGFEVWDRETLRSMMTAHPGCGLAGGSPGDLLALLGSIGQGKSDHTSIEQYSRRWTESPLQRVAVEAAVVAHRLRTNRRSDLAAITALALLRAALCQPSVPQCRELAAVARRLYATYAAGLLDRYQPAVDNPPDLVKLIDSGFVHVTYPVTCMTLAETWGLPALAPHVDPDITHRARASVAALLKHQPGAAHPISDRWAVSIIPAVLAAAAIDRAAVEAYLHSVVTWVADAYDNGIGLASTRATPADEVTMLLGPELEHIEVAKPATSYLATVLIDLAAAADVPDTYQYAVNELLAAGAAPTFITADEAQAKWGAVNSGLQIVPVVRYREMWAPGGPLALHHDETAPADIAAWDALALATLPRNRHHWWAIRQTLREGESPCAT</sequence>
<evidence type="ECO:0000313" key="1">
    <source>
        <dbReference type="EMBL" id="SCL36078.1"/>
    </source>
</evidence>
<accession>A0A1C6T2T1</accession>
<reference evidence="2" key="1">
    <citation type="submission" date="2016-06" db="EMBL/GenBank/DDBJ databases">
        <authorList>
            <person name="Varghese N."/>
            <person name="Submissions Spin"/>
        </authorList>
    </citation>
    <scope>NUCLEOTIDE SEQUENCE [LARGE SCALE GENOMIC DNA]</scope>
    <source>
        <strain evidence="2">DSM 45431</strain>
    </source>
</reference>
<organism evidence="1 2">
    <name type="scientific">Micromonospora rhizosphaerae</name>
    <dbReference type="NCBI Taxonomy" id="568872"/>
    <lineage>
        <taxon>Bacteria</taxon>
        <taxon>Bacillati</taxon>
        <taxon>Actinomycetota</taxon>
        <taxon>Actinomycetes</taxon>
        <taxon>Micromonosporales</taxon>
        <taxon>Micromonosporaceae</taxon>
        <taxon>Micromonospora</taxon>
    </lineage>
</organism>
<dbReference type="RefSeq" id="WP_176731896.1">
    <property type="nucleotide sequence ID" value="NZ_FMHV01000002.1"/>
</dbReference>
<dbReference type="Proteomes" id="UP000199413">
    <property type="component" value="Unassembled WGS sequence"/>
</dbReference>